<evidence type="ECO:0000256" key="2">
    <source>
        <dbReference type="SAM" id="MobiDB-lite"/>
    </source>
</evidence>
<feature type="compositionally biased region" description="Basic and acidic residues" evidence="2">
    <location>
        <begin position="127"/>
        <end position="140"/>
    </location>
</feature>
<feature type="region of interest" description="Disordered" evidence="2">
    <location>
        <begin position="35"/>
        <end position="140"/>
    </location>
</feature>
<reference evidence="4" key="1">
    <citation type="journal article" date="2020" name="Microb. Genom.">
        <title>Genetic diversity of clinical and environmental Mucorales isolates obtained from an investigation of mucormycosis cases among solid organ transplant recipients.</title>
        <authorList>
            <person name="Nguyen M.H."/>
            <person name="Kaul D."/>
            <person name="Muto C."/>
            <person name="Cheng S.J."/>
            <person name="Richter R.A."/>
            <person name="Bruno V.M."/>
            <person name="Liu G."/>
            <person name="Beyhan S."/>
            <person name="Sundermann A.J."/>
            <person name="Mounaud S."/>
            <person name="Pasculle A.W."/>
            <person name="Nierman W.C."/>
            <person name="Driscoll E."/>
            <person name="Cumbie R."/>
            <person name="Clancy C.J."/>
            <person name="Dupont C.L."/>
        </authorList>
    </citation>
    <scope>NUCLEOTIDE SEQUENCE</scope>
    <source>
        <strain evidence="4">GL11</strain>
    </source>
</reference>
<evidence type="ECO:0000313" key="4">
    <source>
        <dbReference type="EMBL" id="KAG1313613.1"/>
    </source>
</evidence>
<evidence type="ECO:0000259" key="3">
    <source>
        <dbReference type="SMART" id="SM01218"/>
    </source>
</evidence>
<feature type="domain" description="Chromatin target of PRMT1 protein C-terminal" evidence="3">
    <location>
        <begin position="75"/>
        <end position="165"/>
    </location>
</feature>
<keyword evidence="5" id="KW-1185">Reference proteome</keyword>
<dbReference type="Proteomes" id="UP000716291">
    <property type="component" value="Unassembled WGS sequence"/>
</dbReference>
<sequence>MPFNNRRTVTNTRTVNYNPGGLNERFATLAKSKKPNTVVSQRQQPQQQSQAKSVFSRIKAAQPVNKPKNIQQQIGKALNMNNRKLKINSRVTKPNTNKKVTKQPQKQQKQKAKKDVKKSDNKKKKPLSAEDLDKSLDAYMMKDPKTAQAKLDEELTSYMNEAALEEEAL</sequence>
<name>A0A9P7BWI4_RHIOR</name>
<comment type="caution">
    <text evidence="4">The sequence shown here is derived from an EMBL/GenBank/DDBJ whole genome shotgun (WGS) entry which is preliminary data.</text>
</comment>
<feature type="compositionally biased region" description="Low complexity" evidence="2">
    <location>
        <begin position="91"/>
        <end position="107"/>
    </location>
</feature>
<gene>
    <name evidence="4" type="ORF">G6F64_002108</name>
</gene>
<feature type="compositionally biased region" description="Basic residues" evidence="2">
    <location>
        <begin position="108"/>
        <end position="126"/>
    </location>
</feature>
<dbReference type="AlphaFoldDB" id="A0A9P7BWI4"/>
<dbReference type="GO" id="GO:0003723">
    <property type="term" value="F:RNA binding"/>
    <property type="evidence" value="ECO:0007669"/>
    <property type="project" value="UniProtKB-KW"/>
</dbReference>
<evidence type="ECO:0000313" key="5">
    <source>
        <dbReference type="Proteomes" id="UP000716291"/>
    </source>
</evidence>
<organism evidence="4 5">
    <name type="scientific">Rhizopus oryzae</name>
    <name type="common">Mucormycosis agent</name>
    <name type="synonym">Rhizopus arrhizus var. delemar</name>
    <dbReference type="NCBI Taxonomy" id="64495"/>
    <lineage>
        <taxon>Eukaryota</taxon>
        <taxon>Fungi</taxon>
        <taxon>Fungi incertae sedis</taxon>
        <taxon>Mucoromycota</taxon>
        <taxon>Mucoromycotina</taxon>
        <taxon>Mucoromycetes</taxon>
        <taxon>Mucorales</taxon>
        <taxon>Mucorineae</taxon>
        <taxon>Rhizopodaceae</taxon>
        <taxon>Rhizopus</taxon>
    </lineage>
</organism>
<protein>
    <recommendedName>
        <fullName evidence="3">Chromatin target of PRMT1 protein C-terminal domain-containing protein</fullName>
    </recommendedName>
</protein>
<proteinExistence type="predicted"/>
<dbReference type="EMBL" id="JAANQT010000178">
    <property type="protein sequence ID" value="KAG1313613.1"/>
    <property type="molecule type" value="Genomic_DNA"/>
</dbReference>
<keyword evidence="1" id="KW-0694">RNA-binding</keyword>
<dbReference type="Pfam" id="PF13865">
    <property type="entry name" value="FoP_duplication"/>
    <property type="match status" value="1"/>
</dbReference>
<feature type="compositionally biased region" description="Low complexity" evidence="2">
    <location>
        <begin position="40"/>
        <end position="50"/>
    </location>
</feature>
<dbReference type="OrthoDB" id="5599506at2759"/>
<evidence type="ECO:0000256" key="1">
    <source>
        <dbReference type="ARBA" id="ARBA00022884"/>
    </source>
</evidence>
<dbReference type="SMART" id="SM01218">
    <property type="entry name" value="FoP_duplication"/>
    <property type="match status" value="1"/>
</dbReference>
<dbReference type="InterPro" id="IPR025715">
    <property type="entry name" value="FoP_C"/>
</dbReference>
<accession>A0A9P7BWI4</accession>
<feature type="compositionally biased region" description="Polar residues" evidence="2">
    <location>
        <begin position="68"/>
        <end position="82"/>
    </location>
</feature>